<dbReference type="Pfam" id="PF07973">
    <property type="entry name" value="tRNA_SAD"/>
    <property type="match status" value="1"/>
</dbReference>
<dbReference type="InterPro" id="IPR018165">
    <property type="entry name" value="Ala-tRNA-synth_IIc_core"/>
</dbReference>
<feature type="compositionally biased region" description="Polar residues" evidence="4">
    <location>
        <begin position="64"/>
        <end position="79"/>
    </location>
</feature>
<dbReference type="Proteomes" id="UP000799750">
    <property type="component" value="Unassembled WGS sequence"/>
</dbReference>
<dbReference type="InterPro" id="IPR018163">
    <property type="entry name" value="Thr/Ala-tRNA-synth_IIc_edit"/>
</dbReference>
<feature type="region of interest" description="Disordered" evidence="4">
    <location>
        <begin position="56"/>
        <end position="79"/>
    </location>
</feature>
<sequence>MASRTLAVYQKDGALRNLATAVLSCHPITTLPDDDRSFFKTAADTDYIIATRETIFHPQGGGQPSDTGSIKSASPGSSEIQFDVKSVRKLPKDRILHQGTFTSPAEISGGVFAEGQTIMQAIDDEKRNFHSRLHTAGHLLGLAVRQLAESSIPELGKVSESKANHAPGAASVEYFGSIAGEHKKAIQDQANELVKQGLPVNVLWWDEETTRSKCTAVPEEMAVPEEGVFRVVEVEGVGSYPCGGTHLPSTGDVGGIVVKKISRSKGVSRISYDVTDVV</sequence>
<dbReference type="Gene3D" id="3.30.980.10">
    <property type="entry name" value="Threonyl-trna Synthetase, Chain A, domain 2"/>
    <property type="match status" value="1"/>
</dbReference>
<evidence type="ECO:0000256" key="2">
    <source>
        <dbReference type="ARBA" id="ARBA00004496"/>
    </source>
</evidence>
<dbReference type="SMART" id="SM00863">
    <property type="entry name" value="tRNA_SAD"/>
    <property type="match status" value="1"/>
</dbReference>
<dbReference type="GO" id="GO:0003676">
    <property type="term" value="F:nucleic acid binding"/>
    <property type="evidence" value="ECO:0007669"/>
    <property type="project" value="InterPro"/>
</dbReference>
<dbReference type="Gene3D" id="2.40.30.130">
    <property type="match status" value="1"/>
</dbReference>
<comment type="cofactor">
    <cofactor evidence="1">
        <name>Zn(2+)</name>
        <dbReference type="ChEBI" id="CHEBI:29105"/>
    </cofactor>
</comment>
<keyword evidence="7" id="KW-1185">Reference proteome</keyword>
<comment type="subcellular location">
    <subcellularLocation>
        <location evidence="2">Cytoplasm</location>
    </subcellularLocation>
</comment>
<dbReference type="EMBL" id="MU004197">
    <property type="protein sequence ID" value="KAF2490211.1"/>
    <property type="molecule type" value="Genomic_DNA"/>
</dbReference>
<evidence type="ECO:0000256" key="4">
    <source>
        <dbReference type="SAM" id="MobiDB-lite"/>
    </source>
</evidence>
<evidence type="ECO:0000313" key="7">
    <source>
        <dbReference type="Proteomes" id="UP000799750"/>
    </source>
</evidence>
<reference evidence="6" key="1">
    <citation type="journal article" date="2020" name="Stud. Mycol.">
        <title>101 Dothideomycetes genomes: a test case for predicting lifestyles and emergence of pathogens.</title>
        <authorList>
            <person name="Haridas S."/>
            <person name="Albert R."/>
            <person name="Binder M."/>
            <person name="Bloem J."/>
            <person name="Labutti K."/>
            <person name="Salamov A."/>
            <person name="Andreopoulos B."/>
            <person name="Baker S."/>
            <person name="Barry K."/>
            <person name="Bills G."/>
            <person name="Bluhm B."/>
            <person name="Cannon C."/>
            <person name="Castanera R."/>
            <person name="Culley D."/>
            <person name="Daum C."/>
            <person name="Ezra D."/>
            <person name="Gonzalez J."/>
            <person name="Henrissat B."/>
            <person name="Kuo A."/>
            <person name="Liang C."/>
            <person name="Lipzen A."/>
            <person name="Lutzoni F."/>
            <person name="Magnuson J."/>
            <person name="Mondo S."/>
            <person name="Nolan M."/>
            <person name="Ohm R."/>
            <person name="Pangilinan J."/>
            <person name="Park H.-J."/>
            <person name="Ramirez L."/>
            <person name="Alfaro M."/>
            <person name="Sun H."/>
            <person name="Tritt A."/>
            <person name="Yoshinaga Y."/>
            <person name="Zwiers L.-H."/>
            <person name="Turgeon B."/>
            <person name="Goodwin S."/>
            <person name="Spatafora J."/>
            <person name="Crous P."/>
            <person name="Grigoriev I."/>
        </authorList>
    </citation>
    <scope>NUCLEOTIDE SEQUENCE</scope>
    <source>
        <strain evidence="6">CBS 269.34</strain>
    </source>
</reference>
<dbReference type="PANTHER" id="PTHR43462">
    <property type="entry name" value="ALANYL-TRNA EDITING PROTEIN"/>
    <property type="match status" value="1"/>
</dbReference>
<dbReference type="SUPFAM" id="SSF55186">
    <property type="entry name" value="ThrRS/AlaRS common domain"/>
    <property type="match status" value="1"/>
</dbReference>
<evidence type="ECO:0000259" key="5">
    <source>
        <dbReference type="PROSITE" id="PS50860"/>
    </source>
</evidence>
<dbReference type="AlphaFoldDB" id="A0A6A6QDJ5"/>
<evidence type="ECO:0000256" key="3">
    <source>
        <dbReference type="ARBA" id="ARBA00008429"/>
    </source>
</evidence>
<feature type="domain" description="Alanyl-transfer RNA synthetases family profile" evidence="5">
    <location>
        <begin position="1"/>
        <end position="278"/>
    </location>
</feature>
<dbReference type="GO" id="GO:0005737">
    <property type="term" value="C:cytoplasm"/>
    <property type="evidence" value="ECO:0007669"/>
    <property type="project" value="UniProtKB-SubCell"/>
</dbReference>
<evidence type="ECO:0000313" key="6">
    <source>
        <dbReference type="EMBL" id="KAF2490211.1"/>
    </source>
</evidence>
<proteinExistence type="inferred from homology"/>
<evidence type="ECO:0000256" key="1">
    <source>
        <dbReference type="ARBA" id="ARBA00001947"/>
    </source>
</evidence>
<dbReference type="SUPFAM" id="SSF50447">
    <property type="entry name" value="Translation proteins"/>
    <property type="match status" value="1"/>
</dbReference>
<dbReference type="PROSITE" id="PS50860">
    <property type="entry name" value="AA_TRNA_LIGASE_II_ALA"/>
    <property type="match status" value="1"/>
</dbReference>
<dbReference type="InterPro" id="IPR051335">
    <property type="entry name" value="Alanyl-tRNA_Editing_Enzymes"/>
</dbReference>
<dbReference type="GO" id="GO:0005524">
    <property type="term" value="F:ATP binding"/>
    <property type="evidence" value="ECO:0007669"/>
    <property type="project" value="InterPro"/>
</dbReference>
<dbReference type="OrthoDB" id="288942at2759"/>
<dbReference type="PANTHER" id="PTHR43462:SF2">
    <property type="entry name" value="THREONYL AND ALANYL TRNA SYNTHETASE SECOND ADDITIONAL DOMAIN-CONTAINING PROTEIN"/>
    <property type="match status" value="1"/>
</dbReference>
<name>A0A6A6QDJ5_9PEZI</name>
<dbReference type="InterPro" id="IPR012947">
    <property type="entry name" value="tRNA_SAD"/>
</dbReference>
<dbReference type="GO" id="GO:0006419">
    <property type="term" value="P:alanyl-tRNA aminoacylation"/>
    <property type="evidence" value="ECO:0007669"/>
    <property type="project" value="InterPro"/>
</dbReference>
<organism evidence="6 7">
    <name type="scientific">Lophium mytilinum</name>
    <dbReference type="NCBI Taxonomy" id="390894"/>
    <lineage>
        <taxon>Eukaryota</taxon>
        <taxon>Fungi</taxon>
        <taxon>Dikarya</taxon>
        <taxon>Ascomycota</taxon>
        <taxon>Pezizomycotina</taxon>
        <taxon>Dothideomycetes</taxon>
        <taxon>Pleosporomycetidae</taxon>
        <taxon>Mytilinidiales</taxon>
        <taxon>Mytilinidiaceae</taxon>
        <taxon>Lophium</taxon>
    </lineage>
</organism>
<accession>A0A6A6QDJ5</accession>
<gene>
    <name evidence="6" type="ORF">BU16DRAFT_530760</name>
</gene>
<dbReference type="InterPro" id="IPR009000">
    <property type="entry name" value="Transl_B-barrel_sf"/>
</dbReference>
<comment type="similarity">
    <text evidence="3">Belongs to the class-II aminoacyl-tRNA synthetase family. Alax-L subfamily.</text>
</comment>
<dbReference type="GO" id="GO:0004813">
    <property type="term" value="F:alanine-tRNA ligase activity"/>
    <property type="evidence" value="ECO:0007669"/>
    <property type="project" value="InterPro"/>
</dbReference>
<protein>
    <submittedName>
        <fullName evidence="6">ThrRS/AlaRS common domain-containing protein</fullName>
    </submittedName>
</protein>